<keyword evidence="5" id="KW-1185">Reference proteome</keyword>
<organism evidence="4 5">
    <name type="scientific">Desulfotalea psychrophila</name>
    <dbReference type="NCBI Taxonomy" id="84980"/>
    <lineage>
        <taxon>Bacteria</taxon>
        <taxon>Pseudomonadati</taxon>
        <taxon>Thermodesulfobacteriota</taxon>
        <taxon>Desulfobulbia</taxon>
        <taxon>Desulfobulbales</taxon>
        <taxon>Desulfocapsaceae</taxon>
        <taxon>Desulfotalea</taxon>
    </lineage>
</organism>
<keyword evidence="1" id="KW-0175">Coiled coil</keyword>
<gene>
    <name evidence="4" type="ORF">JYU06_01040</name>
</gene>
<name>A0ABS3ASJ6_9BACT</name>
<dbReference type="Gene3D" id="2.40.50.100">
    <property type="match status" value="1"/>
</dbReference>
<dbReference type="SUPFAM" id="SSF111369">
    <property type="entry name" value="HlyD-like secretion proteins"/>
    <property type="match status" value="1"/>
</dbReference>
<feature type="coiled-coil region" evidence="1">
    <location>
        <begin position="103"/>
        <end position="154"/>
    </location>
</feature>
<evidence type="ECO:0000259" key="3">
    <source>
        <dbReference type="Pfam" id="PF25917"/>
    </source>
</evidence>
<dbReference type="EMBL" id="JAFITO010000004">
    <property type="protein sequence ID" value="MBN4068098.1"/>
    <property type="molecule type" value="Genomic_DNA"/>
</dbReference>
<feature type="transmembrane region" description="Helical" evidence="2">
    <location>
        <begin position="31"/>
        <end position="50"/>
    </location>
</feature>
<dbReference type="PANTHER" id="PTHR30367">
    <property type="entry name" value="P-HYDROXYBENZOIC ACID EFFLUX PUMP SUBUNIT AAEA-RELATED"/>
    <property type="match status" value="1"/>
</dbReference>
<keyword evidence="2" id="KW-1133">Transmembrane helix</keyword>
<comment type="caution">
    <text evidence="4">The sequence shown here is derived from an EMBL/GenBank/DDBJ whole genome shotgun (WGS) entry which is preliminary data.</text>
</comment>
<evidence type="ECO:0000313" key="5">
    <source>
        <dbReference type="Proteomes" id="UP000717534"/>
    </source>
</evidence>
<sequence>MELILLTIYFSFCWVIIKIFKIPINQWTITTVFLGAVIMLGSILMSMAYFHPSSKVARSYFVSTDIVSNVRGKVIEIPVQTNVPLKTGDILFKIDPVPYQGQVDTLQAQLDFSRKRLEDSRKLVKLAGGAKFDIDQYEKEVKSLEGQLDTAQFNLDSCIVRAPADGFVTHLMTRPGQMAVPFPISPVMTFINSDTETFIAGFSQEPMQNIKIGNEAEVIYPGIPGRVFKAKVAQLLPALAEGELSAKKDMFSLSKQLPQGYIPVILTLEEDMSEFYIPMGSDAVVAIYSHRAHHIQILRRILLRIESWRNFIHFH</sequence>
<dbReference type="Pfam" id="PF25917">
    <property type="entry name" value="BSH_RND"/>
    <property type="match status" value="1"/>
</dbReference>
<protein>
    <submittedName>
        <fullName evidence="4">HlyD family secretion protein</fullName>
    </submittedName>
</protein>
<feature type="transmembrane region" description="Helical" evidence="2">
    <location>
        <begin position="6"/>
        <end position="24"/>
    </location>
</feature>
<reference evidence="4 5" key="1">
    <citation type="submission" date="2021-02" db="EMBL/GenBank/DDBJ databases">
        <title>Activity-based single-cell genomes from oceanic crustal fluid captures similar information to metagenomic and metatranscriptomic surveys with orders of magnitude less sampling.</title>
        <authorList>
            <person name="D'Angelo T.S."/>
            <person name="Orcutt B.N."/>
        </authorList>
    </citation>
    <scope>NUCLEOTIDE SEQUENCE [LARGE SCALE GENOMIC DNA]</scope>
    <source>
        <strain evidence="4">AH-315-G02</strain>
    </source>
</reference>
<dbReference type="PANTHER" id="PTHR30367:SF12">
    <property type="entry name" value="P-HYDROXYBENZOIC ACID EFFLUX PUMP SUBUNIT AAEA"/>
    <property type="match status" value="1"/>
</dbReference>
<dbReference type="Gene3D" id="2.40.30.170">
    <property type="match status" value="1"/>
</dbReference>
<keyword evidence="2" id="KW-0472">Membrane</keyword>
<evidence type="ECO:0000256" key="2">
    <source>
        <dbReference type="SAM" id="Phobius"/>
    </source>
</evidence>
<keyword evidence="2" id="KW-0812">Transmembrane</keyword>
<dbReference type="Proteomes" id="UP000717534">
    <property type="component" value="Unassembled WGS sequence"/>
</dbReference>
<dbReference type="InterPro" id="IPR058625">
    <property type="entry name" value="MdtA-like_BSH"/>
</dbReference>
<evidence type="ECO:0000313" key="4">
    <source>
        <dbReference type="EMBL" id="MBN4068098.1"/>
    </source>
</evidence>
<accession>A0ABS3ASJ6</accession>
<feature type="domain" description="Multidrug resistance protein MdtA-like barrel-sandwich hybrid" evidence="3">
    <location>
        <begin position="65"/>
        <end position="179"/>
    </location>
</feature>
<dbReference type="InterPro" id="IPR050393">
    <property type="entry name" value="MFP_Efflux_Pump"/>
</dbReference>
<evidence type="ECO:0000256" key="1">
    <source>
        <dbReference type="SAM" id="Coils"/>
    </source>
</evidence>
<proteinExistence type="predicted"/>